<evidence type="ECO:0000313" key="2">
    <source>
        <dbReference type="Proteomes" id="UP001055634"/>
    </source>
</evidence>
<gene>
    <name evidence="1" type="ORF">GURKE_01110</name>
</gene>
<name>A0A9E7N431_9CAUD</name>
<dbReference type="EMBL" id="ON529850">
    <property type="protein sequence ID" value="UTC28142.1"/>
    <property type="molecule type" value="Genomic_DNA"/>
</dbReference>
<dbReference type="Proteomes" id="UP001055634">
    <property type="component" value="Segment"/>
</dbReference>
<evidence type="ECO:0000313" key="1">
    <source>
        <dbReference type="EMBL" id="UTC28142.1"/>
    </source>
</evidence>
<organism evidence="1 2">
    <name type="scientific">Brevundimonas phage vB_BpoS-Gurke</name>
    <dbReference type="NCBI Taxonomy" id="2948599"/>
    <lineage>
        <taxon>Viruses</taxon>
        <taxon>Duplodnaviria</taxon>
        <taxon>Heunggongvirae</taxon>
        <taxon>Uroviricota</taxon>
        <taxon>Caudoviricetes</taxon>
        <taxon>Jeanschmidtviridae</taxon>
        <taxon>Kikimoravirus</taxon>
        <taxon>Kikimoravirus gurke</taxon>
    </lineage>
</organism>
<keyword evidence="2" id="KW-1185">Reference proteome</keyword>
<proteinExistence type="predicted"/>
<accession>A0A9E7N431</accession>
<reference evidence="1" key="1">
    <citation type="submission" date="2022-04" db="EMBL/GenBank/DDBJ databases">
        <authorList>
            <person name="Friedrich I."/>
            <person name="Schneider D."/>
            <person name="Poehlein A."/>
            <person name="Hertel R."/>
            <person name="Daniel R."/>
        </authorList>
    </citation>
    <scope>NUCLEOTIDE SEQUENCE</scope>
</reference>
<protein>
    <submittedName>
        <fullName evidence="1">Uncharacterized protein</fullName>
    </submittedName>
</protein>
<sequence>MPAMIPMTMLNRLHGYGSPINRVSALNHKGSQLRLLRKLEEEGLATIQLIANERYWVTTPAGALVVLLEKHGTLAFYTDVLCGEGFWMTSGEATIGVMHLVDLDYVTATNIGVVEDFEIRPCPKFSLLRRAFK</sequence>